<proteinExistence type="predicted"/>
<comment type="caution">
    <text evidence="1">The sequence shown here is derived from an EMBL/GenBank/DDBJ whole genome shotgun (WGS) entry which is preliminary data.</text>
</comment>
<evidence type="ECO:0000313" key="2">
    <source>
        <dbReference type="Proteomes" id="UP000075502"/>
    </source>
</evidence>
<dbReference type="AlphaFoldDB" id="A0A150TS29"/>
<dbReference type="Proteomes" id="UP000075502">
    <property type="component" value="Unassembled WGS sequence"/>
</dbReference>
<dbReference type="EMBL" id="JEME01001344">
    <property type="protein sequence ID" value="KYG07426.1"/>
    <property type="molecule type" value="Genomic_DNA"/>
</dbReference>
<protein>
    <submittedName>
        <fullName evidence="1">Uncharacterized protein</fullName>
    </submittedName>
</protein>
<gene>
    <name evidence="1" type="ORF">BE21_02510</name>
</gene>
<name>A0A150TS29_SORCE</name>
<accession>A0A150TS29</accession>
<reference evidence="1 2" key="1">
    <citation type="submission" date="2014-02" db="EMBL/GenBank/DDBJ databases">
        <title>The small core and large imbalanced accessory genome model reveals a collaborative survival strategy of Sorangium cellulosum strains in nature.</title>
        <authorList>
            <person name="Han K."/>
            <person name="Peng R."/>
            <person name="Blom J."/>
            <person name="Li Y.-Z."/>
        </authorList>
    </citation>
    <scope>NUCLEOTIDE SEQUENCE [LARGE SCALE GENOMIC DNA]</scope>
    <source>
        <strain evidence="1 2">So0007-03</strain>
    </source>
</reference>
<sequence>MPIFQEDGSMTTDPFKAARELQEESHRRYAAYTAGAHGRVSQLRLDELEEEWRQAHRAWWDELQRAIGTAT</sequence>
<evidence type="ECO:0000313" key="1">
    <source>
        <dbReference type="EMBL" id="KYG07426.1"/>
    </source>
</evidence>
<organism evidence="1 2">
    <name type="scientific">Sorangium cellulosum</name>
    <name type="common">Polyangium cellulosum</name>
    <dbReference type="NCBI Taxonomy" id="56"/>
    <lineage>
        <taxon>Bacteria</taxon>
        <taxon>Pseudomonadati</taxon>
        <taxon>Myxococcota</taxon>
        <taxon>Polyangia</taxon>
        <taxon>Polyangiales</taxon>
        <taxon>Polyangiaceae</taxon>
        <taxon>Sorangium</taxon>
    </lineage>
</organism>